<dbReference type="InterPro" id="IPR014031">
    <property type="entry name" value="Ketoacyl_synth_C"/>
</dbReference>
<accession>A0ABV9VIQ8</accession>
<keyword evidence="4" id="KW-0012">Acyltransferase</keyword>
<protein>
    <submittedName>
        <fullName evidence="7">Type I polyketide synthase</fullName>
    </submittedName>
</protein>
<dbReference type="InterPro" id="IPR014030">
    <property type="entry name" value="Ketoacyl_synth_N"/>
</dbReference>
<dbReference type="RefSeq" id="WP_382064459.1">
    <property type="nucleotide sequence ID" value="NZ_JBHSJE010000034.1"/>
</dbReference>
<dbReference type="InterPro" id="IPR050091">
    <property type="entry name" value="PKS_NRPS_Biosynth_Enz"/>
</dbReference>
<dbReference type="SUPFAM" id="SSF101173">
    <property type="entry name" value="Docking domain B of the erythromycin polyketide synthase (DEBS)"/>
    <property type="match status" value="1"/>
</dbReference>
<feature type="region of interest" description="Disordered" evidence="5">
    <location>
        <begin position="465"/>
        <end position="491"/>
    </location>
</feature>
<comment type="cofactor">
    <cofactor evidence="1">
        <name>pantetheine 4'-phosphate</name>
        <dbReference type="ChEBI" id="CHEBI:47942"/>
    </cofactor>
</comment>
<evidence type="ECO:0000256" key="5">
    <source>
        <dbReference type="SAM" id="MobiDB-lite"/>
    </source>
</evidence>
<sequence length="576" mass="60568">MANNEEKLRDYLKRATTDLRLARRRISEIEQAQQEPIAIIGMACRYPGGVASPEDLWRLVSEGTDAIGPFPADRGWDEDLYDPDPESVGKSTTAHGGFLYDAAEADAAFFGLSPREAMATDPQQRLLLETAWEAFERAGIDPVSLRGSDTGVFAGVMYNDYASRLRPAPEEYEGYLAGGSLGSVASGRLAYVYGLEGPAVSVDTACSSSLVALHLAAQSLRQGECSLALAGGATVMATPNTFVEFSRQRGLAADGRCKAFAAGADGTGWSEGVGLLLVERLSDAVRNGHPVLAVVRGTATNQDGASGRLTAPNGPAQERVIRQALANARLTADQVDAVEAHGTGTTLGDPIEAQALINTYGSAHDSEHPLWLGSLKSNIGHTQAAAGVGGVIKMVMAIRNGVLPRTLHVDRPTDHVDWSDGTVRLLTEEQRWTADGELPLRAAVSSFGISGTNAHVIVEQALDQPAEPGDDEPEQAAGPGEADGGPGAEESAAPALPWLLSAKSEEALRDQARRLHAYATRHADAPLAEVAASLAARTRFDHRAVVDTTDRTTLLTGLTALADGTETPGLTTGTVT</sequence>
<gene>
    <name evidence="7" type="ORF">ACFPL4_36290</name>
</gene>
<evidence type="ECO:0000313" key="7">
    <source>
        <dbReference type="EMBL" id="MFC4983712.1"/>
    </source>
</evidence>
<dbReference type="Proteomes" id="UP001595908">
    <property type="component" value="Unassembled WGS sequence"/>
</dbReference>
<dbReference type="Pfam" id="PF16197">
    <property type="entry name" value="KAsynt_C_assoc"/>
    <property type="match status" value="1"/>
</dbReference>
<dbReference type="InterPro" id="IPR018201">
    <property type="entry name" value="Ketoacyl_synth_AS"/>
</dbReference>
<evidence type="ECO:0000313" key="8">
    <source>
        <dbReference type="Proteomes" id="UP001595908"/>
    </source>
</evidence>
<dbReference type="InterPro" id="IPR015083">
    <property type="entry name" value="NorB/c/GfsB-D-like_docking"/>
</dbReference>
<dbReference type="Pfam" id="PF02801">
    <property type="entry name" value="Ketoacyl-synt_C"/>
    <property type="match status" value="1"/>
</dbReference>
<dbReference type="CDD" id="cd00833">
    <property type="entry name" value="PKS"/>
    <property type="match status" value="1"/>
</dbReference>
<dbReference type="PROSITE" id="PS52004">
    <property type="entry name" value="KS3_2"/>
    <property type="match status" value="1"/>
</dbReference>
<dbReference type="Pfam" id="PF08990">
    <property type="entry name" value="Docking"/>
    <property type="match status" value="1"/>
</dbReference>
<dbReference type="Pfam" id="PF00109">
    <property type="entry name" value="ketoacyl-synt"/>
    <property type="match status" value="1"/>
</dbReference>
<evidence type="ECO:0000256" key="2">
    <source>
        <dbReference type="ARBA" id="ARBA00022679"/>
    </source>
</evidence>
<dbReference type="Gene3D" id="3.30.70.3290">
    <property type="match status" value="1"/>
</dbReference>
<evidence type="ECO:0000256" key="4">
    <source>
        <dbReference type="ARBA" id="ARBA00023315"/>
    </source>
</evidence>
<feature type="domain" description="Ketosynthase family 3 (KS3)" evidence="6">
    <location>
        <begin position="34"/>
        <end position="460"/>
    </location>
</feature>
<dbReference type="SUPFAM" id="SSF53901">
    <property type="entry name" value="Thiolase-like"/>
    <property type="match status" value="1"/>
</dbReference>
<dbReference type="InterPro" id="IPR036299">
    <property type="entry name" value="Polyketide_synth_docking_sf"/>
</dbReference>
<organism evidence="7 8">
    <name type="scientific">Streptomyces atroolivaceus</name>
    <dbReference type="NCBI Taxonomy" id="66869"/>
    <lineage>
        <taxon>Bacteria</taxon>
        <taxon>Bacillati</taxon>
        <taxon>Actinomycetota</taxon>
        <taxon>Actinomycetes</taxon>
        <taxon>Kitasatosporales</taxon>
        <taxon>Streptomycetaceae</taxon>
        <taxon>Streptomyces</taxon>
    </lineage>
</organism>
<keyword evidence="8" id="KW-1185">Reference proteome</keyword>
<dbReference type="EMBL" id="JBHSJE010000034">
    <property type="protein sequence ID" value="MFC4983712.1"/>
    <property type="molecule type" value="Genomic_DNA"/>
</dbReference>
<dbReference type="InterPro" id="IPR016039">
    <property type="entry name" value="Thiolase-like"/>
</dbReference>
<keyword evidence="3" id="KW-0511">Multifunctional enzyme</keyword>
<evidence type="ECO:0000256" key="1">
    <source>
        <dbReference type="ARBA" id="ARBA00001957"/>
    </source>
</evidence>
<feature type="non-terminal residue" evidence="7">
    <location>
        <position position="576"/>
    </location>
</feature>
<dbReference type="PANTHER" id="PTHR43775:SF51">
    <property type="entry name" value="INACTIVE PHENOLPHTHIOCEROL SYNTHESIS POLYKETIDE SYNTHASE TYPE I PKS1-RELATED"/>
    <property type="match status" value="1"/>
</dbReference>
<dbReference type="Gene3D" id="3.40.47.10">
    <property type="match status" value="1"/>
</dbReference>
<evidence type="ECO:0000256" key="3">
    <source>
        <dbReference type="ARBA" id="ARBA00023268"/>
    </source>
</evidence>
<dbReference type="SMART" id="SM00825">
    <property type="entry name" value="PKS_KS"/>
    <property type="match status" value="1"/>
</dbReference>
<dbReference type="PROSITE" id="PS00606">
    <property type="entry name" value="KS3_1"/>
    <property type="match status" value="1"/>
</dbReference>
<name>A0ABV9VIQ8_STRAZ</name>
<reference evidence="8" key="1">
    <citation type="journal article" date="2019" name="Int. J. Syst. Evol. Microbiol.">
        <title>The Global Catalogue of Microorganisms (GCM) 10K type strain sequencing project: providing services to taxonomists for standard genome sequencing and annotation.</title>
        <authorList>
            <consortium name="The Broad Institute Genomics Platform"/>
            <consortium name="The Broad Institute Genome Sequencing Center for Infectious Disease"/>
            <person name="Wu L."/>
            <person name="Ma J."/>
        </authorList>
    </citation>
    <scope>NUCLEOTIDE SEQUENCE [LARGE SCALE GENOMIC DNA]</scope>
    <source>
        <strain evidence="8">ICMP 257</strain>
    </source>
</reference>
<dbReference type="InterPro" id="IPR032821">
    <property type="entry name" value="PKS_assoc"/>
</dbReference>
<dbReference type="InterPro" id="IPR020841">
    <property type="entry name" value="PKS_Beta-ketoAc_synthase_dom"/>
</dbReference>
<dbReference type="PANTHER" id="PTHR43775">
    <property type="entry name" value="FATTY ACID SYNTHASE"/>
    <property type="match status" value="1"/>
</dbReference>
<comment type="caution">
    <text evidence="7">The sequence shown here is derived from an EMBL/GenBank/DDBJ whole genome shotgun (WGS) entry which is preliminary data.</text>
</comment>
<keyword evidence="2" id="KW-0808">Transferase</keyword>
<evidence type="ECO:0000259" key="6">
    <source>
        <dbReference type="PROSITE" id="PS52004"/>
    </source>
</evidence>
<proteinExistence type="predicted"/>